<evidence type="ECO:0000256" key="2">
    <source>
        <dbReference type="ARBA" id="ARBA00022499"/>
    </source>
</evidence>
<keyword evidence="4" id="KW-0597">Phosphoprotein</keyword>
<dbReference type="CDD" id="cd04461">
    <property type="entry name" value="S1_Rrp5_repeat_hs8_sc7"/>
    <property type="match status" value="1"/>
</dbReference>
<dbReference type="Pfam" id="PF23459">
    <property type="entry name" value="S1_RRP5"/>
    <property type="match status" value="2"/>
</dbReference>
<organism evidence="15 16">
    <name type="scientific">Denticeps clupeoides</name>
    <name type="common">denticle herring</name>
    <dbReference type="NCBI Taxonomy" id="299321"/>
    <lineage>
        <taxon>Eukaryota</taxon>
        <taxon>Metazoa</taxon>
        <taxon>Chordata</taxon>
        <taxon>Craniata</taxon>
        <taxon>Vertebrata</taxon>
        <taxon>Euteleostomi</taxon>
        <taxon>Actinopterygii</taxon>
        <taxon>Neopterygii</taxon>
        <taxon>Teleostei</taxon>
        <taxon>Clupei</taxon>
        <taxon>Clupeiformes</taxon>
        <taxon>Denticipitoidei</taxon>
        <taxon>Denticipitidae</taxon>
        <taxon>Denticeps</taxon>
    </lineage>
</organism>
<dbReference type="InterPro" id="IPR011990">
    <property type="entry name" value="TPR-like_helical_dom_sf"/>
</dbReference>
<dbReference type="Gene3D" id="2.40.50.140">
    <property type="entry name" value="Nucleic acid-binding proteins"/>
    <property type="match status" value="7"/>
</dbReference>
<evidence type="ECO:0000256" key="6">
    <source>
        <dbReference type="ARBA" id="ARBA00022843"/>
    </source>
</evidence>
<feature type="compositionally biased region" description="Basic and acidic residues" evidence="13">
    <location>
        <begin position="1356"/>
        <end position="1368"/>
    </location>
</feature>
<dbReference type="SMART" id="SM00316">
    <property type="entry name" value="S1"/>
    <property type="match status" value="13"/>
</dbReference>
<dbReference type="Proteomes" id="UP000694580">
    <property type="component" value="Chromosome 3"/>
</dbReference>
<feature type="domain" description="S1 motif" evidence="14">
    <location>
        <begin position="992"/>
        <end position="1066"/>
    </location>
</feature>
<dbReference type="PROSITE" id="PS50126">
    <property type="entry name" value="S1"/>
    <property type="match status" value="9"/>
</dbReference>
<feature type="domain" description="S1 motif" evidence="14">
    <location>
        <begin position="80"/>
        <end position="166"/>
    </location>
</feature>
<comment type="function">
    <text evidence="9">Essential for the generation of mature 18S rRNA, specifically necessary for cleavages at sites A0, 1 and 2 of the 47S precursor. Directly interacts with U3 snoRNA.</text>
</comment>
<evidence type="ECO:0000256" key="10">
    <source>
        <dbReference type="ARBA" id="ARBA00062488"/>
    </source>
</evidence>
<dbReference type="SUPFAM" id="SSF50249">
    <property type="entry name" value="Nucleic acid-binding proteins"/>
    <property type="match status" value="8"/>
</dbReference>
<dbReference type="FunFam" id="2.40.50.140:FF:000155">
    <property type="entry name" value="rRNA biogenesis protein RRP5"/>
    <property type="match status" value="1"/>
</dbReference>
<evidence type="ECO:0000256" key="8">
    <source>
        <dbReference type="ARBA" id="ARBA00023242"/>
    </source>
</evidence>
<dbReference type="FunFam" id="2.40.50.140:FF:000148">
    <property type="entry name" value="protein RRP5 homolog isoform X1"/>
    <property type="match status" value="1"/>
</dbReference>
<reference evidence="15" key="3">
    <citation type="submission" date="2025-09" db="UniProtKB">
        <authorList>
            <consortium name="Ensembl"/>
        </authorList>
    </citation>
    <scope>IDENTIFICATION</scope>
</reference>
<dbReference type="FunFam" id="1.25.40.10:FF:000065">
    <property type="entry name" value="Programmed cell death 11"/>
    <property type="match status" value="1"/>
</dbReference>
<protein>
    <recommendedName>
        <fullName evidence="11">Protein RRP5 homolog</fullName>
    </recommendedName>
    <alternativeName>
        <fullName evidence="12">Programmed cell death protein 11</fullName>
    </alternativeName>
</protein>
<dbReference type="Gene3D" id="1.25.40.10">
    <property type="entry name" value="Tetratricopeptide repeat domain"/>
    <property type="match status" value="1"/>
</dbReference>
<dbReference type="InterPro" id="IPR003107">
    <property type="entry name" value="HAT"/>
</dbReference>
<dbReference type="FunFam" id="2.40.50.140:FF:000200">
    <property type="entry name" value="Programmed cell death 11"/>
    <property type="match status" value="1"/>
</dbReference>
<dbReference type="InterPro" id="IPR048059">
    <property type="entry name" value="Rrp5_S1_rpt_hs1_sc1"/>
</dbReference>
<dbReference type="SUPFAM" id="SSF48452">
    <property type="entry name" value="TPR-like"/>
    <property type="match status" value="1"/>
</dbReference>
<reference evidence="15" key="2">
    <citation type="submission" date="2025-08" db="UniProtKB">
        <authorList>
            <consortium name="Ensembl"/>
        </authorList>
    </citation>
    <scope>IDENTIFICATION</scope>
</reference>
<accession>A0AAY4EZL8</accession>
<dbReference type="InterPro" id="IPR003029">
    <property type="entry name" value="S1_domain"/>
</dbReference>
<name>A0AAY4EZL8_9TELE</name>
<sequence>MASAEENFPRGGATKSSPGSKPAKPRAEADNLFETREPAVKKRRKSGKKDETPLKNQKDAFKLNAPSSVDILHMKNLKVGTLLLGCVKEVADLEVVVGLPSGIVGYLPVTHICDAFTKTLSSQLDAADSIEEFSSLLHIFTPGMLIRCIVSSLQSTNDGHLILKLSINPKEVNKGLSADALKSGMTISGCVESIEDHGYLVDIGVTGTNAFMPKKMGPDEPKQLMVGQYVTCLLDEVKSNGRVVRLSQDPAAVSQAFAVTQQGWTLSNLLPGLLVKVTTHGLILDFLTSFSGIVDFMHLGSDDPSMYNIGDGVKACVLYVEPSTRLVALSLRPHLLQLEGCVECVVSDRVGDVFEGCRMTAVHHNSGAIMELPDNTRAFVHINHMKEHNETFNPNRLLAQGEHSCRIIDFSPIEQLHMVSLRSFVIYCSTTTDLTLIPLGPTGFCLQGKVTGLFKFGLHVRLTRHIKGFIPRIHTADVVLQNPEKKFSVGDNIKCRVLDLDVPNRKLILTKKKALMETVLPLFTSYSESRVGRISHGFVVAVKDFGCIVRFYGNVKGLVPRGELSSEPVVVPQKLFYVGQVVKVKVLKSDPEQEKLLLSFKAVVEGESDNPKFHFEIGKKVEVKVLSKVPNGLEVAILPEGTPALLPTMHLSDHVSNCTMLWEALQDGDVISDLVTLSCSNQTIILTKKPSVKAALEDHLQTKDFSDIQVGLQLTGWVKNIMTYGVFVEFPHGLVGLAPKMTMSDKFLSSTADAFKVGQTVVAKVTNLDQEKSRFVLSLRMSDVDNMDGQSQARLLQGQKERKVVMEMLSIRDSETQELSQLRVGSKLKATVCTYQVDGSVSLVSDDLSGAAILASKHHVTGLVTPGQKVTSVVLHVDPFTSQVHVSLLPKLLAQKKKLAVGSKHKAKVQYLDSDFAVISLGDMGHLSIIPTLAHPNETFRFESEKLAVGRMVTVTVTSPSSEDLHGLPLVSLEKPVRVAREQEPKHRYRPGDLVTVTIRSVKSLGVQLSLPGDVTGHVHMSEVVESPAHGSFPMSSLKVGTQVNARVIGGRAIRSRRQVYPLSRFQGVFSEARCTRKIFKTGKALHAKVICVSPNRPAHLLLSLIGVHKLEEGSVAVATVCKVVPHVGLLLRLPFGAKGSVSITDLSDCFRANPLDQYHEEQLVSFNESRTHPGSNLPVVDAEVLSVEGLKNGQTLRAYVKVVGEAGIFLRLSRTITGRVAFNKATNYYVTDHSIYTRHITPDMLLTAKVLSVEPESGHVDLSLLPDDTGTADVLPESLGLPLRTRVEKKNRKRTQSDCFLVCTNESCVSEKASAGPARLQVLSGFIWDSSLSALCTASAGLGHDSSEDEEEEETPKKTRNQLEEEQKLAEKKLSELEVELMDPGRRPQTQTDFERLLLGSPDSSLLWLQYMAFHLQATEIEQARAIAERALKTISFREEQEKLNVWVALLNLENMYGSEESLRKVFERAVQYCEPLPVYQQLADIYAKSYKLKEAEDLYKKMVKRFRQEKAVWQNYGTFLLQQGQSDPANALLQRALKSLSSKEHVDLIAKFARLEFQYGDAERAKSMFEKVLSTYPKRTDLWSVFIDLMIKHGTQKEIRELFDRVIHLSVSVKRIKFFFKRYLEYEKKDGTAESVQVVKQKALEYVESKKDEDS</sequence>
<feature type="domain" description="S1 motif" evidence="14">
    <location>
        <begin position="443"/>
        <end position="512"/>
    </location>
</feature>
<evidence type="ECO:0000256" key="1">
    <source>
        <dbReference type="ARBA" id="ARBA00004604"/>
    </source>
</evidence>
<dbReference type="PANTHER" id="PTHR23270">
    <property type="entry name" value="PROGRAMMED CELL DEATH PROTEIN 11 PRE-RRNA PROCESSING PROTEIN RRP5"/>
    <property type="match status" value="1"/>
</dbReference>
<evidence type="ECO:0000313" key="16">
    <source>
        <dbReference type="Proteomes" id="UP000694580"/>
    </source>
</evidence>
<keyword evidence="7" id="KW-0007">Acetylation</keyword>
<feature type="domain" description="S1 motif" evidence="14">
    <location>
        <begin position="267"/>
        <end position="332"/>
    </location>
</feature>
<feature type="domain" description="S1 motif" evidence="14">
    <location>
        <begin position="532"/>
        <end position="601"/>
    </location>
</feature>
<dbReference type="SMART" id="SM00386">
    <property type="entry name" value="HAT"/>
    <property type="match status" value="7"/>
</dbReference>
<evidence type="ECO:0000256" key="11">
    <source>
        <dbReference type="ARBA" id="ARBA00067510"/>
    </source>
</evidence>
<evidence type="ECO:0000256" key="12">
    <source>
        <dbReference type="ARBA" id="ARBA00080810"/>
    </source>
</evidence>
<feature type="domain" description="S1 motif" evidence="14">
    <location>
        <begin position="184"/>
        <end position="249"/>
    </location>
</feature>
<evidence type="ECO:0000256" key="4">
    <source>
        <dbReference type="ARBA" id="ARBA00022553"/>
    </source>
</evidence>
<keyword evidence="16" id="KW-1185">Reference proteome</keyword>
<feature type="domain" description="S1 motif" evidence="14">
    <location>
        <begin position="1194"/>
        <end position="1266"/>
    </location>
</feature>
<feature type="domain" description="S1 motif" evidence="14">
    <location>
        <begin position="711"/>
        <end position="780"/>
    </location>
</feature>
<evidence type="ECO:0000259" key="14">
    <source>
        <dbReference type="PROSITE" id="PS50126"/>
    </source>
</evidence>
<evidence type="ECO:0000313" key="15">
    <source>
        <dbReference type="Ensembl" id="ENSDCDP00010062883.1"/>
    </source>
</evidence>
<reference evidence="15 16" key="1">
    <citation type="submission" date="2020-06" db="EMBL/GenBank/DDBJ databases">
        <authorList>
            <consortium name="Wellcome Sanger Institute Data Sharing"/>
        </authorList>
    </citation>
    <scope>NUCLEOTIDE SEQUENCE [LARGE SCALE GENOMIC DNA]</scope>
</reference>
<feature type="region of interest" description="Disordered" evidence="13">
    <location>
        <begin position="1"/>
        <end position="59"/>
    </location>
</feature>
<feature type="domain" description="S1 motif" evidence="14">
    <location>
        <begin position="351"/>
        <end position="402"/>
    </location>
</feature>
<feature type="compositionally biased region" description="Basic and acidic residues" evidence="13">
    <location>
        <begin position="48"/>
        <end position="59"/>
    </location>
</feature>
<dbReference type="CDD" id="cd05694">
    <property type="entry name" value="S1_Rrp5_repeat_hs2_sc2"/>
    <property type="match status" value="1"/>
</dbReference>
<keyword evidence="2" id="KW-1017">Isopeptide bond</keyword>
<dbReference type="PANTHER" id="PTHR23270:SF10">
    <property type="entry name" value="PROTEIN RRP5 HOMOLOG"/>
    <property type="match status" value="1"/>
</dbReference>
<dbReference type="InterPro" id="IPR012340">
    <property type="entry name" value="NA-bd_OB-fold"/>
</dbReference>
<dbReference type="Pfam" id="PF23240">
    <property type="entry name" value="HAT_PRP39_N"/>
    <property type="match status" value="1"/>
</dbReference>
<evidence type="ECO:0000256" key="5">
    <source>
        <dbReference type="ARBA" id="ARBA00022737"/>
    </source>
</evidence>
<dbReference type="CDD" id="cd05698">
    <property type="entry name" value="S1_Rrp5_repeat_hs6_sc5"/>
    <property type="match status" value="1"/>
</dbReference>
<dbReference type="InterPro" id="IPR057302">
    <property type="entry name" value="Rrp5_S1"/>
</dbReference>
<comment type="subunit">
    <text evidence="10">Interacts with NF-kappa-B p50/NFKB1 and NF-kappa-B p65/RELA.</text>
</comment>
<dbReference type="CDD" id="cd05696">
    <property type="entry name" value="S1_Rrp5_repeat_hs4"/>
    <property type="match status" value="1"/>
</dbReference>
<gene>
    <name evidence="15" type="primary">PDCD11</name>
</gene>
<dbReference type="Pfam" id="PF00575">
    <property type="entry name" value="S1"/>
    <property type="match status" value="3"/>
</dbReference>
<dbReference type="GO" id="GO:0032040">
    <property type="term" value="C:small-subunit processome"/>
    <property type="evidence" value="ECO:0007669"/>
    <property type="project" value="TreeGrafter"/>
</dbReference>
<evidence type="ECO:0000256" key="7">
    <source>
        <dbReference type="ARBA" id="ARBA00022990"/>
    </source>
</evidence>
<dbReference type="GO" id="GO:0003723">
    <property type="term" value="F:RNA binding"/>
    <property type="evidence" value="ECO:0007669"/>
    <property type="project" value="TreeGrafter"/>
</dbReference>
<dbReference type="GeneTree" id="ENSGT00390000012228"/>
<comment type="subcellular location">
    <subcellularLocation>
        <location evidence="1">Nucleus</location>
        <location evidence="1">Nucleolus</location>
    </subcellularLocation>
</comment>
<keyword evidence="8" id="KW-0539">Nucleus</keyword>
<evidence type="ECO:0000256" key="9">
    <source>
        <dbReference type="ARBA" id="ARBA00059726"/>
    </source>
</evidence>
<dbReference type="FunFam" id="2.40.50.140:FF:000103">
    <property type="entry name" value="protein RRP5 homolog"/>
    <property type="match status" value="2"/>
</dbReference>
<dbReference type="Ensembl" id="ENSDCDT00010073686.1">
    <property type="protein sequence ID" value="ENSDCDP00010062883.1"/>
    <property type="gene ID" value="ENSDCDG00010034389.1"/>
</dbReference>
<feature type="compositionally biased region" description="Basic and acidic residues" evidence="13">
    <location>
        <begin position="25"/>
        <end position="40"/>
    </location>
</feature>
<dbReference type="CDD" id="cd05693">
    <property type="entry name" value="S1_Rrp5_repeat_hs1_sc1"/>
    <property type="match status" value="1"/>
</dbReference>
<dbReference type="FunFam" id="2.40.50.140:FF:000175">
    <property type="entry name" value="Programmed cell death 11"/>
    <property type="match status" value="1"/>
</dbReference>
<keyword evidence="3" id="KW-0698">rRNA processing</keyword>
<proteinExistence type="predicted"/>
<feature type="region of interest" description="Disordered" evidence="13">
    <location>
        <begin position="1342"/>
        <end position="1368"/>
    </location>
</feature>
<dbReference type="InterPro" id="IPR045209">
    <property type="entry name" value="Rrp5"/>
</dbReference>
<keyword evidence="6" id="KW-0832">Ubl conjugation</keyword>
<dbReference type="GO" id="GO:0006364">
    <property type="term" value="P:rRNA processing"/>
    <property type="evidence" value="ECO:0007669"/>
    <property type="project" value="UniProtKB-KW"/>
</dbReference>
<evidence type="ECO:0000256" key="3">
    <source>
        <dbReference type="ARBA" id="ARBA00022552"/>
    </source>
</evidence>
<evidence type="ECO:0000256" key="13">
    <source>
        <dbReference type="SAM" id="MobiDB-lite"/>
    </source>
</evidence>
<keyword evidence="5" id="KW-0677">Repeat</keyword>